<organism evidence="1 2">
    <name type="scientific">Albula glossodonta</name>
    <name type="common">roundjaw bonefish</name>
    <dbReference type="NCBI Taxonomy" id="121402"/>
    <lineage>
        <taxon>Eukaryota</taxon>
        <taxon>Metazoa</taxon>
        <taxon>Chordata</taxon>
        <taxon>Craniata</taxon>
        <taxon>Vertebrata</taxon>
        <taxon>Euteleostomi</taxon>
        <taxon>Actinopterygii</taxon>
        <taxon>Neopterygii</taxon>
        <taxon>Teleostei</taxon>
        <taxon>Albuliformes</taxon>
        <taxon>Albulidae</taxon>
        <taxon>Albula</taxon>
    </lineage>
</organism>
<evidence type="ECO:0000313" key="2">
    <source>
        <dbReference type="Proteomes" id="UP000824540"/>
    </source>
</evidence>
<evidence type="ECO:0000313" key="1">
    <source>
        <dbReference type="EMBL" id="KAG9331629.1"/>
    </source>
</evidence>
<accession>A0A8T2MTC8</accession>
<gene>
    <name evidence="1" type="ORF">JZ751_018629</name>
</gene>
<reference evidence="1" key="1">
    <citation type="thesis" date="2021" institute="BYU ScholarsArchive" country="Provo, UT, USA">
        <title>Applications of and Algorithms for Genome Assembly and Genomic Analyses with an Emphasis on Marine Teleosts.</title>
        <authorList>
            <person name="Pickett B.D."/>
        </authorList>
    </citation>
    <scope>NUCLEOTIDE SEQUENCE</scope>
    <source>
        <strain evidence="1">HI-2016</strain>
    </source>
</reference>
<proteinExistence type="predicted"/>
<name>A0A8T2MTC8_9TELE</name>
<sequence length="100" mass="11053">MNVGVRDVVRAWPEEETANDVTAFDSSPIESYVPWHIQQTGDSLIFFPKVFSIPETIRTAVIRKAAKASPLHLIGTALTNTFTIMVSTGLQGPRKPLSER</sequence>
<keyword evidence="2" id="KW-1185">Reference proteome</keyword>
<dbReference type="Proteomes" id="UP000824540">
    <property type="component" value="Unassembled WGS sequence"/>
</dbReference>
<comment type="caution">
    <text evidence="1">The sequence shown here is derived from an EMBL/GenBank/DDBJ whole genome shotgun (WGS) entry which is preliminary data.</text>
</comment>
<dbReference type="EMBL" id="JAFBMS010000314">
    <property type="protein sequence ID" value="KAG9331629.1"/>
    <property type="molecule type" value="Genomic_DNA"/>
</dbReference>
<protein>
    <submittedName>
        <fullName evidence="1">Uncharacterized protein</fullName>
    </submittedName>
</protein>
<dbReference type="AlphaFoldDB" id="A0A8T2MTC8"/>